<evidence type="ECO:0000313" key="7">
    <source>
        <dbReference type="EMBL" id="SVE33338.1"/>
    </source>
</evidence>
<dbReference type="GO" id="GO:0006487">
    <property type="term" value="P:protein N-linked glycosylation"/>
    <property type="evidence" value="ECO:0007669"/>
    <property type="project" value="TreeGrafter"/>
</dbReference>
<dbReference type="GO" id="GO:0006047">
    <property type="term" value="P:UDP-N-acetylglucosamine metabolic process"/>
    <property type="evidence" value="ECO:0007669"/>
    <property type="project" value="TreeGrafter"/>
</dbReference>
<evidence type="ECO:0000259" key="6">
    <source>
        <dbReference type="PROSITE" id="PS51278"/>
    </source>
</evidence>
<keyword evidence="5" id="KW-0315">Glutamine amidotransferase</keyword>
<dbReference type="SUPFAM" id="SSF56235">
    <property type="entry name" value="N-terminal nucleophile aminohydrolases (Ntn hydrolases)"/>
    <property type="match status" value="1"/>
</dbReference>
<dbReference type="PANTHER" id="PTHR10937:SF0">
    <property type="entry name" value="GLUTAMINE--FRUCTOSE-6-PHOSPHATE TRANSAMINASE (ISOMERIZING)"/>
    <property type="match status" value="1"/>
</dbReference>
<dbReference type="GO" id="GO:0006002">
    <property type="term" value="P:fructose 6-phosphate metabolic process"/>
    <property type="evidence" value="ECO:0007669"/>
    <property type="project" value="TreeGrafter"/>
</dbReference>
<dbReference type="PROSITE" id="PS51278">
    <property type="entry name" value="GATASE_TYPE_2"/>
    <property type="match status" value="1"/>
</dbReference>
<reference evidence="7" key="1">
    <citation type="submission" date="2018-05" db="EMBL/GenBank/DDBJ databases">
        <authorList>
            <person name="Lanie J.A."/>
            <person name="Ng W.-L."/>
            <person name="Kazmierczak K.M."/>
            <person name="Andrzejewski T.M."/>
            <person name="Davidsen T.M."/>
            <person name="Wayne K.J."/>
            <person name="Tettelin H."/>
            <person name="Glass J.I."/>
            <person name="Rusch D."/>
            <person name="Podicherti R."/>
            <person name="Tsui H.-C.T."/>
            <person name="Winkler M.E."/>
        </authorList>
    </citation>
    <scope>NUCLEOTIDE SEQUENCE</scope>
</reference>
<sequence length="43" mass="4631">MCGIVGYLGNKAAKDIIIKGLKRLEYRGYDSSGIATIESNKLA</sequence>
<evidence type="ECO:0000256" key="2">
    <source>
        <dbReference type="ARBA" id="ARBA00012916"/>
    </source>
</evidence>
<dbReference type="PANTHER" id="PTHR10937">
    <property type="entry name" value="GLUCOSAMINE--FRUCTOSE-6-PHOSPHATE AMINOTRANSFERASE, ISOMERIZING"/>
    <property type="match status" value="1"/>
</dbReference>
<evidence type="ECO:0000256" key="4">
    <source>
        <dbReference type="ARBA" id="ARBA00022679"/>
    </source>
</evidence>
<dbReference type="Gene3D" id="3.60.20.10">
    <property type="entry name" value="Glutamine Phosphoribosylpyrophosphate, subunit 1, domain 1"/>
    <property type="match status" value="1"/>
</dbReference>
<accession>A0A383CNY6</accession>
<comment type="catalytic activity">
    <reaction evidence="1">
        <text>D-fructose 6-phosphate + L-glutamine = D-glucosamine 6-phosphate + L-glutamate</text>
        <dbReference type="Rhea" id="RHEA:13237"/>
        <dbReference type="ChEBI" id="CHEBI:29985"/>
        <dbReference type="ChEBI" id="CHEBI:58359"/>
        <dbReference type="ChEBI" id="CHEBI:58725"/>
        <dbReference type="ChEBI" id="CHEBI:61527"/>
        <dbReference type="EC" id="2.6.1.16"/>
    </reaction>
</comment>
<dbReference type="EC" id="2.6.1.16" evidence="2"/>
<gene>
    <name evidence="7" type="ORF">METZ01_LOCUS486192</name>
</gene>
<evidence type="ECO:0000256" key="3">
    <source>
        <dbReference type="ARBA" id="ARBA00022576"/>
    </source>
</evidence>
<organism evidence="7">
    <name type="scientific">marine metagenome</name>
    <dbReference type="NCBI Taxonomy" id="408172"/>
    <lineage>
        <taxon>unclassified sequences</taxon>
        <taxon>metagenomes</taxon>
        <taxon>ecological metagenomes</taxon>
    </lineage>
</organism>
<keyword evidence="3" id="KW-0032">Aminotransferase</keyword>
<proteinExistence type="predicted"/>
<dbReference type="InterPro" id="IPR017932">
    <property type="entry name" value="GATase_2_dom"/>
</dbReference>
<keyword evidence="4" id="KW-0808">Transferase</keyword>
<name>A0A383CNY6_9ZZZZ</name>
<evidence type="ECO:0000256" key="5">
    <source>
        <dbReference type="ARBA" id="ARBA00022962"/>
    </source>
</evidence>
<dbReference type="EMBL" id="UINC01210047">
    <property type="protein sequence ID" value="SVE33338.1"/>
    <property type="molecule type" value="Genomic_DNA"/>
</dbReference>
<protein>
    <recommendedName>
        <fullName evidence="2">glutamine--fructose-6-phosphate transaminase (isomerizing)</fullName>
        <ecNumber evidence="2">2.6.1.16</ecNumber>
    </recommendedName>
</protein>
<dbReference type="AlphaFoldDB" id="A0A383CNY6"/>
<dbReference type="InterPro" id="IPR029055">
    <property type="entry name" value="Ntn_hydrolases_N"/>
</dbReference>
<feature type="domain" description="Glutamine amidotransferase type-2" evidence="6">
    <location>
        <begin position="2"/>
        <end position="43"/>
    </location>
</feature>
<feature type="non-terminal residue" evidence="7">
    <location>
        <position position="43"/>
    </location>
</feature>
<dbReference type="GO" id="GO:0004360">
    <property type="term" value="F:glutamine-fructose-6-phosphate transaminase (isomerizing) activity"/>
    <property type="evidence" value="ECO:0007669"/>
    <property type="project" value="UniProtKB-EC"/>
</dbReference>
<evidence type="ECO:0000256" key="1">
    <source>
        <dbReference type="ARBA" id="ARBA00001031"/>
    </source>
</evidence>